<accession>A0A0J6WAZ7</accession>
<organism evidence="8 9">
    <name type="scientific">Mycolicibacterium chubuense</name>
    <name type="common">Mycobacterium chubuense</name>
    <dbReference type="NCBI Taxonomy" id="1800"/>
    <lineage>
        <taxon>Bacteria</taxon>
        <taxon>Bacillati</taxon>
        <taxon>Actinomycetota</taxon>
        <taxon>Actinomycetes</taxon>
        <taxon>Mycobacteriales</taxon>
        <taxon>Mycobacteriaceae</taxon>
        <taxon>Mycolicibacterium</taxon>
    </lineage>
</organism>
<feature type="transmembrane region" description="Helical" evidence="7">
    <location>
        <begin position="391"/>
        <end position="410"/>
    </location>
</feature>
<proteinExistence type="inferred from homology"/>
<evidence type="ECO:0000256" key="5">
    <source>
        <dbReference type="ARBA" id="ARBA00022989"/>
    </source>
</evidence>
<evidence type="ECO:0000256" key="1">
    <source>
        <dbReference type="ARBA" id="ARBA00004651"/>
    </source>
</evidence>
<dbReference type="PANTHER" id="PTHR30250:SF10">
    <property type="entry name" value="LIPOPOLYSACCHARIDE BIOSYNTHESIS PROTEIN WZXC"/>
    <property type="match status" value="1"/>
</dbReference>
<comment type="similarity">
    <text evidence="2">Belongs to the polysaccharide synthase family.</text>
</comment>
<evidence type="ECO:0000313" key="9">
    <source>
        <dbReference type="Proteomes" id="UP000036176"/>
    </source>
</evidence>
<protein>
    <submittedName>
        <fullName evidence="8">Lipopolysaccharide biosynthesis protein WzxC</fullName>
    </submittedName>
</protein>
<name>A0A0J6WAZ7_MYCCU</name>
<dbReference type="AlphaFoldDB" id="A0A0J6WAZ7"/>
<reference evidence="8 9" key="1">
    <citation type="journal article" date="2015" name="Genome Biol. Evol.">
        <title>Characterization of Three Mycobacterium spp. with Potential Use in Bioremediation by Genome Sequencing and Comparative Genomics.</title>
        <authorList>
            <person name="Das S."/>
            <person name="Pettersson B.M."/>
            <person name="Behra P.R."/>
            <person name="Ramesh M."/>
            <person name="Dasgupta S."/>
            <person name="Bhattacharya A."/>
            <person name="Kirsebom L.A."/>
        </authorList>
    </citation>
    <scope>NUCLEOTIDE SEQUENCE [LARGE SCALE GENOMIC DNA]</scope>
    <source>
        <strain evidence="8 9">DSM 44219</strain>
    </source>
</reference>
<keyword evidence="9" id="KW-1185">Reference proteome</keyword>
<dbReference type="InterPro" id="IPR050833">
    <property type="entry name" value="Poly_Biosynth_Transport"/>
</dbReference>
<keyword evidence="3" id="KW-1003">Cell membrane</keyword>
<feature type="transmembrane region" description="Helical" evidence="7">
    <location>
        <begin position="54"/>
        <end position="78"/>
    </location>
</feature>
<dbReference type="PANTHER" id="PTHR30250">
    <property type="entry name" value="PST FAMILY PREDICTED COLANIC ACID TRANSPORTER"/>
    <property type="match status" value="1"/>
</dbReference>
<evidence type="ECO:0000256" key="6">
    <source>
        <dbReference type="ARBA" id="ARBA00023136"/>
    </source>
</evidence>
<dbReference type="Proteomes" id="UP000036176">
    <property type="component" value="Unassembled WGS sequence"/>
</dbReference>
<evidence type="ECO:0000256" key="7">
    <source>
        <dbReference type="SAM" id="Phobius"/>
    </source>
</evidence>
<dbReference type="GO" id="GO:0005886">
    <property type="term" value="C:plasma membrane"/>
    <property type="evidence" value="ECO:0007669"/>
    <property type="project" value="UniProtKB-SubCell"/>
</dbReference>
<evidence type="ECO:0000256" key="3">
    <source>
        <dbReference type="ARBA" id="ARBA00022475"/>
    </source>
</evidence>
<dbReference type="Pfam" id="PF13440">
    <property type="entry name" value="Polysacc_synt_3"/>
    <property type="match status" value="1"/>
</dbReference>
<comment type="subcellular location">
    <subcellularLocation>
        <location evidence="1">Cell membrane</location>
        <topology evidence="1">Multi-pass membrane protein</topology>
    </subcellularLocation>
</comment>
<evidence type="ECO:0000313" key="8">
    <source>
        <dbReference type="EMBL" id="KMO79749.1"/>
    </source>
</evidence>
<evidence type="ECO:0000256" key="4">
    <source>
        <dbReference type="ARBA" id="ARBA00022692"/>
    </source>
</evidence>
<feature type="transmembrane region" description="Helical" evidence="7">
    <location>
        <begin position="455"/>
        <end position="479"/>
    </location>
</feature>
<keyword evidence="4 7" id="KW-0812">Transmembrane</keyword>
<feature type="transmembrane region" description="Helical" evidence="7">
    <location>
        <begin position="299"/>
        <end position="321"/>
    </location>
</feature>
<keyword evidence="5 7" id="KW-1133">Transmembrane helix</keyword>
<feature type="transmembrane region" description="Helical" evidence="7">
    <location>
        <begin position="157"/>
        <end position="178"/>
    </location>
</feature>
<keyword evidence="6 7" id="KW-0472">Membrane</keyword>
<sequence>MTPAHSGITSDGGLGAVLKRGAAISAVATVLAQGITVVQTVVLGRLLGPYEIGVFTAGSVLVSSLVVVAQGSLGHAVIQREHDLEDAANTALVVTFLTGLVLAIGLAAASPLIGMVFHDTRIGLIAMACSGLALLHACTTVPDALMQRAFRFRRRIVIDPAVSLIFAVVAITFAGLGYGAWSMVIGTYASTVSWVALSWWLAKWRPLRGRFSVRMWRDLARFSFPVFLDVVAERSREVVEQVLVGRWLGGSALGQYRYGYRIASLPSLGIIQICSYVLFPAFSRIAGDAERFRSAFLRALTWIWFAALPVAALMVALAPPAVPLLLGDQWQPAGHAAAAMAGIGLGVALMSAAAEAVKGAGRSHLLNWMTALSLALGLPLLILLIPFGLVGVAVALSLSYLTVGLLSLGLARPVVGATWRELTICLAPTTLSAAAALAVALPVERLVGGSIGYHGPAGLALITAECVLLLVVYVALLMFSSRWRTTAHELGQWISVLIAGRVAARQRGGYA</sequence>
<dbReference type="RefSeq" id="WP_082162172.1">
    <property type="nucleotide sequence ID" value="NZ_JYNX01000035.1"/>
</dbReference>
<comment type="caution">
    <text evidence="8">The sequence shown here is derived from an EMBL/GenBank/DDBJ whole genome shotgun (WGS) entry which is preliminary data.</text>
</comment>
<feature type="transmembrane region" description="Helical" evidence="7">
    <location>
        <begin position="422"/>
        <end position="443"/>
    </location>
</feature>
<feature type="transmembrane region" description="Helical" evidence="7">
    <location>
        <begin position="365"/>
        <end position="385"/>
    </location>
</feature>
<feature type="transmembrane region" description="Helical" evidence="7">
    <location>
        <begin position="333"/>
        <end position="353"/>
    </location>
</feature>
<dbReference type="PATRIC" id="fig|1800.3.peg.2616"/>
<evidence type="ECO:0000256" key="2">
    <source>
        <dbReference type="ARBA" id="ARBA00007430"/>
    </source>
</evidence>
<feature type="transmembrane region" description="Helical" evidence="7">
    <location>
        <begin position="21"/>
        <end position="42"/>
    </location>
</feature>
<feature type="transmembrane region" description="Helical" evidence="7">
    <location>
        <begin position="90"/>
        <end position="116"/>
    </location>
</feature>
<gene>
    <name evidence="8" type="primary">wzxC</name>
    <name evidence="8" type="ORF">MCHUDSM44219_02611</name>
</gene>
<feature type="transmembrane region" description="Helical" evidence="7">
    <location>
        <begin position="122"/>
        <end position="145"/>
    </location>
</feature>
<dbReference type="EMBL" id="JYNX01000035">
    <property type="protein sequence ID" value="KMO79749.1"/>
    <property type="molecule type" value="Genomic_DNA"/>
</dbReference>